<dbReference type="EMBL" id="FPKU01000001">
    <property type="protein sequence ID" value="SFZ83145.1"/>
    <property type="molecule type" value="Genomic_DNA"/>
</dbReference>
<reference evidence="5 6" key="1">
    <citation type="submission" date="2016-11" db="EMBL/GenBank/DDBJ databases">
        <authorList>
            <person name="Jaros S."/>
            <person name="Januszkiewicz K."/>
            <person name="Wedrychowicz H."/>
        </authorList>
    </citation>
    <scope>NUCLEOTIDE SEQUENCE [LARGE SCALE GENOMIC DNA]</scope>
    <source>
        <strain evidence="5 6">ATCC 23634</strain>
    </source>
</reference>
<dbReference type="STRING" id="665118.SAMN02983003_1483"/>
<dbReference type="SUPFAM" id="SSF53335">
    <property type="entry name" value="S-adenosyl-L-methionine-dependent methyltransferases"/>
    <property type="match status" value="1"/>
</dbReference>
<evidence type="ECO:0000313" key="5">
    <source>
        <dbReference type="EMBL" id="SFZ83145.1"/>
    </source>
</evidence>
<organism evidence="5 6">
    <name type="scientific">Devosia enhydra</name>
    <dbReference type="NCBI Taxonomy" id="665118"/>
    <lineage>
        <taxon>Bacteria</taxon>
        <taxon>Pseudomonadati</taxon>
        <taxon>Pseudomonadota</taxon>
        <taxon>Alphaproteobacteria</taxon>
        <taxon>Hyphomicrobiales</taxon>
        <taxon>Devosiaceae</taxon>
        <taxon>Devosia</taxon>
    </lineage>
</organism>
<sequence length="251" mass="27763">MAELIEDPLYRDPRLVRFYDTLNQWGPDDTFISGLAEQARSVLDLGCGTGRLAAALAPGRQVTGVDPARAMLEVGRQRQGGSEVEWIESDARHVRTGRLYDLVVMTGHVFQVFLAEADQLAVLHTVKAHLAPGGRFIFDTRNPAIRSWEGRNRANTLKRIDHPDLGAVETWNETHFDEETGVLTYVNGFRIVATGEDLSGSASIRYTPQDRVEAMLAEAGLVVERWMGDWTGGPIGPEQPEIIPIGTNAWD</sequence>
<dbReference type="RefSeq" id="WP_143145697.1">
    <property type="nucleotide sequence ID" value="NZ_FPKU01000001.1"/>
</dbReference>
<accession>A0A1K2HWI7</accession>
<feature type="domain" description="Methyltransferase" evidence="4">
    <location>
        <begin position="42"/>
        <end position="134"/>
    </location>
</feature>
<evidence type="ECO:0000256" key="1">
    <source>
        <dbReference type="ARBA" id="ARBA00022603"/>
    </source>
</evidence>
<dbReference type="GO" id="GO:0032259">
    <property type="term" value="P:methylation"/>
    <property type="evidence" value="ECO:0007669"/>
    <property type="project" value="UniProtKB-KW"/>
</dbReference>
<dbReference type="GO" id="GO:0008168">
    <property type="term" value="F:methyltransferase activity"/>
    <property type="evidence" value="ECO:0007669"/>
    <property type="project" value="UniProtKB-KW"/>
</dbReference>
<proteinExistence type="predicted"/>
<dbReference type="Proteomes" id="UP000183447">
    <property type="component" value="Unassembled WGS sequence"/>
</dbReference>
<protein>
    <submittedName>
        <fullName evidence="5">Methyltransferase domain-containing protein</fullName>
    </submittedName>
</protein>
<dbReference type="PANTHER" id="PTHR43464">
    <property type="entry name" value="METHYLTRANSFERASE"/>
    <property type="match status" value="1"/>
</dbReference>
<dbReference type="Gene3D" id="2.20.130.10">
    <property type="entry name" value="CAC2371-like domains"/>
    <property type="match status" value="1"/>
</dbReference>
<dbReference type="AlphaFoldDB" id="A0A1K2HWI7"/>
<gene>
    <name evidence="5" type="ORF">SAMN02983003_1483</name>
</gene>
<dbReference type="InterPro" id="IPR029063">
    <property type="entry name" value="SAM-dependent_MTases_sf"/>
</dbReference>
<name>A0A1K2HWI7_9HYPH</name>
<keyword evidence="1 5" id="KW-0489">Methyltransferase</keyword>
<dbReference type="PANTHER" id="PTHR43464:SF19">
    <property type="entry name" value="UBIQUINONE BIOSYNTHESIS O-METHYLTRANSFERASE, MITOCHONDRIAL"/>
    <property type="match status" value="1"/>
</dbReference>
<dbReference type="Gene3D" id="3.40.50.150">
    <property type="entry name" value="Vaccinia Virus protein VP39"/>
    <property type="match status" value="1"/>
</dbReference>
<evidence type="ECO:0000259" key="4">
    <source>
        <dbReference type="Pfam" id="PF13649"/>
    </source>
</evidence>
<keyword evidence="3" id="KW-0949">S-adenosyl-L-methionine</keyword>
<dbReference type="InterPro" id="IPR041698">
    <property type="entry name" value="Methyltransf_25"/>
</dbReference>
<evidence type="ECO:0000256" key="3">
    <source>
        <dbReference type="ARBA" id="ARBA00022691"/>
    </source>
</evidence>
<dbReference type="CDD" id="cd02440">
    <property type="entry name" value="AdoMet_MTases"/>
    <property type="match status" value="1"/>
</dbReference>
<keyword evidence="2 5" id="KW-0808">Transferase</keyword>
<evidence type="ECO:0000313" key="6">
    <source>
        <dbReference type="Proteomes" id="UP000183447"/>
    </source>
</evidence>
<dbReference type="OrthoDB" id="5298787at2"/>
<evidence type="ECO:0000256" key="2">
    <source>
        <dbReference type="ARBA" id="ARBA00022679"/>
    </source>
</evidence>
<keyword evidence="6" id="KW-1185">Reference proteome</keyword>
<dbReference type="Pfam" id="PF13649">
    <property type="entry name" value="Methyltransf_25"/>
    <property type="match status" value="1"/>
</dbReference>